<accession>A0ABW5LWQ0</accession>
<feature type="signal peptide" evidence="3">
    <location>
        <begin position="1"/>
        <end position="25"/>
    </location>
</feature>
<reference evidence="5" key="1">
    <citation type="journal article" date="2019" name="Int. J. Syst. Evol. Microbiol.">
        <title>The Global Catalogue of Microorganisms (GCM) 10K type strain sequencing project: providing services to taxonomists for standard genome sequencing and annotation.</title>
        <authorList>
            <consortium name="The Broad Institute Genomics Platform"/>
            <consortium name="The Broad Institute Genome Sequencing Center for Infectious Disease"/>
            <person name="Wu L."/>
            <person name="Ma J."/>
        </authorList>
    </citation>
    <scope>NUCLEOTIDE SEQUENCE [LARGE SCALE GENOMIC DNA]</scope>
    <source>
        <strain evidence="5">KCTC 42805</strain>
    </source>
</reference>
<comment type="caution">
    <text evidence="4">The sequence shown here is derived from an EMBL/GenBank/DDBJ whole genome shotgun (WGS) entry which is preliminary data.</text>
</comment>
<dbReference type="RefSeq" id="WP_381517881.1">
    <property type="nucleotide sequence ID" value="NZ_JBHULN010000001.1"/>
</dbReference>
<keyword evidence="2" id="KW-1133">Transmembrane helix</keyword>
<feature type="transmembrane region" description="Helical" evidence="2">
    <location>
        <begin position="131"/>
        <end position="148"/>
    </location>
</feature>
<evidence type="ECO:0000256" key="3">
    <source>
        <dbReference type="SAM" id="SignalP"/>
    </source>
</evidence>
<keyword evidence="3" id="KW-0732">Signal</keyword>
<keyword evidence="2" id="KW-0812">Transmembrane</keyword>
<feature type="transmembrane region" description="Helical" evidence="2">
    <location>
        <begin position="86"/>
        <end position="106"/>
    </location>
</feature>
<proteinExistence type="predicted"/>
<feature type="chain" id="PRO_5045261905" evidence="3">
    <location>
        <begin position="26"/>
        <end position="161"/>
    </location>
</feature>
<evidence type="ECO:0000256" key="2">
    <source>
        <dbReference type="SAM" id="Phobius"/>
    </source>
</evidence>
<name>A0ABW5LWQ0_9BACT</name>
<sequence length="161" mass="17157">MKTMRKKAQVITMSALLIAMTPALSQAQARSRGYDVDQVPKETAQRDIEDKETDLDWVGLFGLLGLVGVVGRKRRPDQRETTMRKVAVIATVLLTSTALAVGTPALSQSGQGDHGNSSESVAQNEDNKTGSWGWIGLFGLAGLLGLGIPNRKKGGSNVAPR</sequence>
<evidence type="ECO:0000313" key="5">
    <source>
        <dbReference type="Proteomes" id="UP001597469"/>
    </source>
</evidence>
<dbReference type="NCBIfam" id="NF041742">
    <property type="entry name" value="WGxxGxxG_fam"/>
    <property type="match status" value="2"/>
</dbReference>
<dbReference type="Proteomes" id="UP001597469">
    <property type="component" value="Unassembled WGS sequence"/>
</dbReference>
<keyword evidence="5" id="KW-1185">Reference proteome</keyword>
<evidence type="ECO:0000313" key="4">
    <source>
        <dbReference type="EMBL" id="MFD2569210.1"/>
    </source>
</evidence>
<protein>
    <submittedName>
        <fullName evidence="4">WGxxGxxG family protein</fullName>
    </submittedName>
</protein>
<evidence type="ECO:0000256" key="1">
    <source>
        <dbReference type="SAM" id="MobiDB-lite"/>
    </source>
</evidence>
<organism evidence="4 5">
    <name type="scientific">Spirosoma soli</name>
    <dbReference type="NCBI Taxonomy" id="1770529"/>
    <lineage>
        <taxon>Bacteria</taxon>
        <taxon>Pseudomonadati</taxon>
        <taxon>Bacteroidota</taxon>
        <taxon>Cytophagia</taxon>
        <taxon>Cytophagales</taxon>
        <taxon>Cytophagaceae</taxon>
        <taxon>Spirosoma</taxon>
    </lineage>
</organism>
<gene>
    <name evidence="4" type="ORF">ACFSUS_01110</name>
</gene>
<dbReference type="EMBL" id="JBHULN010000001">
    <property type="protein sequence ID" value="MFD2569210.1"/>
    <property type="molecule type" value="Genomic_DNA"/>
</dbReference>
<keyword evidence="2" id="KW-0472">Membrane</keyword>
<feature type="compositionally biased region" description="Polar residues" evidence="1">
    <location>
        <begin position="105"/>
        <end position="124"/>
    </location>
</feature>
<feature type="region of interest" description="Disordered" evidence="1">
    <location>
        <begin position="105"/>
        <end position="125"/>
    </location>
</feature>